<dbReference type="RefSeq" id="WP_036856907.1">
    <property type="nucleotide sequence ID" value="NZ_JRNU01000077.1"/>
</dbReference>
<dbReference type="EMBL" id="JRNU01000077">
    <property type="protein sequence ID" value="KGF50688.1"/>
    <property type="molecule type" value="Genomic_DNA"/>
</dbReference>
<accession>A0A096AUB3</accession>
<dbReference type="Pfam" id="PF01551">
    <property type="entry name" value="Peptidase_M23"/>
    <property type="match status" value="1"/>
</dbReference>
<evidence type="ECO:0000256" key="1">
    <source>
        <dbReference type="SAM" id="SignalP"/>
    </source>
</evidence>
<evidence type="ECO:0000313" key="3">
    <source>
        <dbReference type="EMBL" id="KGF50688.1"/>
    </source>
</evidence>
<feature type="signal peptide" evidence="1">
    <location>
        <begin position="1"/>
        <end position="20"/>
    </location>
</feature>
<name>A0A096AUB3_9BACT</name>
<dbReference type="InterPro" id="IPR016047">
    <property type="entry name" value="M23ase_b-sheet_dom"/>
</dbReference>
<comment type="caution">
    <text evidence="3">The sequence shown here is derived from an EMBL/GenBank/DDBJ whole genome shotgun (WGS) entry which is preliminary data.</text>
</comment>
<dbReference type="AlphaFoldDB" id="A0A096AUB3"/>
<keyword evidence="1" id="KW-0732">Signal</keyword>
<keyword evidence="4" id="KW-1185">Reference proteome</keyword>
<dbReference type="SUPFAM" id="SSF51261">
    <property type="entry name" value="Duplicated hybrid motif"/>
    <property type="match status" value="1"/>
</dbReference>
<dbReference type="GO" id="GO:0004222">
    <property type="term" value="F:metalloendopeptidase activity"/>
    <property type="evidence" value="ECO:0007669"/>
    <property type="project" value="TreeGrafter"/>
</dbReference>
<dbReference type="Gene3D" id="2.70.70.10">
    <property type="entry name" value="Glucose Permease (Domain IIA)"/>
    <property type="match status" value="1"/>
</dbReference>
<dbReference type="InterPro" id="IPR011055">
    <property type="entry name" value="Dup_hybrid_motif"/>
</dbReference>
<protein>
    <submittedName>
        <fullName evidence="3">Peptidase M23</fullName>
    </submittedName>
</protein>
<dbReference type="Proteomes" id="UP000029614">
    <property type="component" value="Unassembled WGS sequence"/>
</dbReference>
<sequence length="545" mass="61556">MHILLSFLLAALSFGSPVHIPVELAGNFGEPRPNHFHGGIDVKTNREVNLGVYSIADGYISGAVVQKHGYGLAIYVAHPNGYTSQYFHLNKFVPQVEAAVRKYQYNHHSYAVDVKFAPGEFPVRKGQLIALSGNTGASKGPHIHIEYHETKTGNMTDPLNALKGILKDKTPPAVYSFKVYPQAGEGVFQHSQSSRIFTFDKGHFLAWGKVGFGVRANDHMDDVYNSFGVRYTKLYCDNRLIFYSDVNNIPVIDNRMINSWGDYDHFISTHIWYLKSFIDPGNRLPILKAVGRGIINFNEPREYHLRYELSDVYGNTTIKKFTVLGNPEAIPQALKPKKGTTVYYNRYNNVYLEGCRVSIKRGLLANNGYVVGRRAMLPLAYSPAYSFSTKTYPLFDWTKISIKLDKNIGSATSKLYIAALNGLNKGGAPMYCGGIYKDGWVTGRMRDLGLFYYLAIDNEAPHITEMSLNPRHLFFRIFDRGSGMKSYQAYVDDKFVLFSFGKNKEIIFCDLADTPIHSTGKEHTLKIIATDNRDNERVFTTKVRY</sequence>
<dbReference type="OrthoDB" id="9810477at2"/>
<reference evidence="3 4" key="1">
    <citation type="submission" date="2014-07" db="EMBL/GenBank/DDBJ databases">
        <authorList>
            <person name="McCorrison J."/>
            <person name="Sanka R."/>
            <person name="Torralba M."/>
            <person name="Gillis M."/>
            <person name="Haft D.H."/>
            <person name="Methe B."/>
            <person name="Sutton G."/>
            <person name="Nelson K.E."/>
        </authorList>
    </citation>
    <scope>NUCLEOTIDE SEQUENCE [LARGE SCALE GENOMIC DNA]</scope>
    <source>
        <strain evidence="3 4">DNF00058</strain>
    </source>
</reference>
<dbReference type="CDD" id="cd12797">
    <property type="entry name" value="M23_peptidase"/>
    <property type="match status" value="1"/>
</dbReference>
<proteinExistence type="predicted"/>
<dbReference type="PANTHER" id="PTHR21666:SF285">
    <property type="entry name" value="M23 FAMILY METALLOPEPTIDASE"/>
    <property type="match status" value="1"/>
</dbReference>
<feature type="chain" id="PRO_5001915621" evidence="1">
    <location>
        <begin position="21"/>
        <end position="545"/>
    </location>
</feature>
<dbReference type="InterPro" id="IPR050570">
    <property type="entry name" value="Cell_wall_metabolism_enzyme"/>
</dbReference>
<evidence type="ECO:0000259" key="2">
    <source>
        <dbReference type="Pfam" id="PF01551"/>
    </source>
</evidence>
<evidence type="ECO:0000313" key="4">
    <source>
        <dbReference type="Proteomes" id="UP000029614"/>
    </source>
</evidence>
<organism evidence="3 4">
    <name type="scientific">Prevotella amnii DNF00058</name>
    <dbReference type="NCBI Taxonomy" id="1401066"/>
    <lineage>
        <taxon>Bacteria</taxon>
        <taxon>Pseudomonadati</taxon>
        <taxon>Bacteroidota</taxon>
        <taxon>Bacteroidia</taxon>
        <taxon>Bacteroidales</taxon>
        <taxon>Prevotellaceae</taxon>
        <taxon>Prevotella</taxon>
    </lineage>
</organism>
<feature type="domain" description="M23ase beta-sheet core" evidence="2">
    <location>
        <begin position="36"/>
        <end position="102"/>
    </location>
</feature>
<gene>
    <name evidence="3" type="ORF">HMPREF9302_09895</name>
</gene>
<dbReference type="PANTHER" id="PTHR21666">
    <property type="entry name" value="PEPTIDASE-RELATED"/>
    <property type="match status" value="1"/>
</dbReference>